<evidence type="ECO:0000313" key="13">
    <source>
        <dbReference type="EMBL" id="CAD1830698.1"/>
    </source>
</evidence>
<keyword evidence="3" id="KW-0004">4Fe-4S</keyword>
<dbReference type="GO" id="GO:0016226">
    <property type="term" value="P:iron-sulfur cluster assembly"/>
    <property type="evidence" value="ECO:0007669"/>
    <property type="project" value="UniProtKB-UniRule"/>
</dbReference>
<dbReference type="Gene3D" id="3.40.50.150">
    <property type="entry name" value="Vaccinia Virus protein VP39"/>
    <property type="match status" value="1"/>
</dbReference>
<feature type="binding site" evidence="10">
    <location>
        <position position="201"/>
    </location>
    <ligand>
        <name>[2Fe-2S] cluster</name>
        <dbReference type="ChEBI" id="CHEBI:190135"/>
    </ligand>
</feature>
<dbReference type="GO" id="GO:0046872">
    <property type="term" value="F:metal ion binding"/>
    <property type="evidence" value="ECO:0007669"/>
    <property type="project" value="UniProtKB-KW"/>
</dbReference>
<keyword evidence="7 10" id="KW-0408">Iron</keyword>
<evidence type="ECO:0000259" key="12">
    <source>
        <dbReference type="Pfam" id="PF20922"/>
    </source>
</evidence>
<evidence type="ECO:0000256" key="5">
    <source>
        <dbReference type="ARBA" id="ARBA00022714"/>
    </source>
</evidence>
<feature type="domain" description="Anamorsin C-terminal" evidence="11">
    <location>
        <begin position="224"/>
        <end position="263"/>
    </location>
</feature>
<dbReference type="InterPro" id="IPR049011">
    <property type="entry name" value="Anamorsin_N_metazoan"/>
</dbReference>
<dbReference type="AlphaFoldDB" id="A0A6V7PJ72"/>
<comment type="subunit">
    <text evidence="10">Monomer.</text>
</comment>
<evidence type="ECO:0000256" key="2">
    <source>
        <dbReference type="ARBA" id="ARBA00008169"/>
    </source>
</evidence>
<dbReference type="GO" id="GO:0051537">
    <property type="term" value="F:2 iron, 2 sulfur cluster binding"/>
    <property type="evidence" value="ECO:0007669"/>
    <property type="project" value="UniProtKB-UniRule"/>
</dbReference>
<feature type="binding site" evidence="10">
    <location>
        <position position="206"/>
    </location>
    <ligand>
        <name>[2Fe-2S] cluster</name>
        <dbReference type="ChEBI" id="CHEBI:190135"/>
    </ligand>
</feature>
<evidence type="ECO:0000256" key="10">
    <source>
        <dbReference type="HAMAP-Rule" id="MF_03115"/>
    </source>
</evidence>
<dbReference type="PANTHER" id="PTHR13273">
    <property type="entry name" value="ANAMORSIN"/>
    <property type="match status" value="1"/>
</dbReference>
<evidence type="ECO:0000256" key="6">
    <source>
        <dbReference type="ARBA" id="ARBA00022723"/>
    </source>
</evidence>
<evidence type="ECO:0000256" key="3">
    <source>
        <dbReference type="ARBA" id="ARBA00022485"/>
    </source>
</evidence>
<evidence type="ECO:0000256" key="9">
    <source>
        <dbReference type="ARBA" id="ARBA00023128"/>
    </source>
</evidence>
<proteinExistence type="inferred from homology"/>
<dbReference type="InterPro" id="IPR029063">
    <property type="entry name" value="SAM-dependent_MTases_sf"/>
</dbReference>
<dbReference type="PANTHER" id="PTHR13273:SF14">
    <property type="entry name" value="ANAMORSIN"/>
    <property type="match status" value="1"/>
</dbReference>
<keyword evidence="5 10" id="KW-0001">2Fe-2S</keyword>
<comment type="cofactor">
    <cofactor evidence="1">
        <name>[4Fe-4S] cluster</name>
        <dbReference type="ChEBI" id="CHEBI:49883"/>
    </cofactor>
</comment>
<dbReference type="GO" id="GO:0009055">
    <property type="term" value="F:electron transfer activity"/>
    <property type="evidence" value="ECO:0007669"/>
    <property type="project" value="UniProtKB-UniRule"/>
</dbReference>
<comment type="domain">
    <text evidence="10">The C-terminal domain binds 2 Fe-S clusters but is otherwise mostly in an intrinsically disordered conformation.</text>
</comment>
<reference evidence="13" key="1">
    <citation type="submission" date="2020-07" db="EMBL/GenBank/DDBJ databases">
        <authorList>
            <person name="Lin J."/>
        </authorList>
    </citation>
    <scope>NUCLEOTIDE SEQUENCE</scope>
</reference>
<dbReference type="SUPFAM" id="SSF53335">
    <property type="entry name" value="S-adenosyl-L-methionine-dependent methyltransferases"/>
    <property type="match status" value="1"/>
</dbReference>
<comment type="similarity">
    <text evidence="2 10">Belongs to the anamorsin family.</text>
</comment>
<comment type="domain">
    <text evidence="10">The N-terminal domain has structural similarity with S-adenosyl-L-methionine-dependent methyltransferases, but does not bind S-adenosyl-L-methionine. It is required for correct assembly of the 2 Fe-S clusters.</text>
</comment>
<name>A0A6V7PJ72_ANACO</name>
<keyword evidence="4 10" id="KW-0963">Cytoplasm</keyword>
<comment type="subcellular location">
    <subcellularLocation>
        <location evidence="10">Cytoplasm</location>
    </subcellularLocation>
    <subcellularLocation>
        <location evidence="10">Mitochondrion intermembrane space</location>
    </subcellularLocation>
</comment>
<evidence type="ECO:0000256" key="1">
    <source>
        <dbReference type="ARBA" id="ARBA00001966"/>
    </source>
</evidence>
<organism evidence="13">
    <name type="scientific">Ananas comosus var. bracteatus</name>
    <name type="common">red pineapple</name>
    <dbReference type="NCBI Taxonomy" id="296719"/>
    <lineage>
        <taxon>Eukaryota</taxon>
        <taxon>Viridiplantae</taxon>
        <taxon>Streptophyta</taxon>
        <taxon>Embryophyta</taxon>
        <taxon>Tracheophyta</taxon>
        <taxon>Spermatophyta</taxon>
        <taxon>Magnoliopsida</taxon>
        <taxon>Liliopsida</taxon>
        <taxon>Poales</taxon>
        <taxon>Bromeliaceae</taxon>
        <taxon>Bromelioideae</taxon>
        <taxon>Ananas</taxon>
    </lineage>
</organism>
<keyword evidence="8 10" id="KW-0411">Iron-sulfur</keyword>
<gene>
    <name evidence="13" type="ORF">CB5_LOCUS13909</name>
</gene>
<evidence type="ECO:0000256" key="4">
    <source>
        <dbReference type="ARBA" id="ARBA00022490"/>
    </source>
</evidence>
<feature type="binding site" evidence="10">
    <location>
        <position position="204"/>
    </location>
    <ligand>
        <name>[2Fe-2S] cluster</name>
        <dbReference type="ChEBI" id="CHEBI:190135"/>
    </ligand>
</feature>
<feature type="domain" description="Anamorsin N-terminal" evidence="12">
    <location>
        <begin position="41"/>
        <end position="135"/>
    </location>
</feature>
<comment type="cofactor">
    <cofactor evidence="10">
        <name>[2Fe-2S] cluster</name>
        <dbReference type="ChEBI" id="CHEBI:190135"/>
    </cofactor>
</comment>
<keyword evidence="9 10" id="KW-0496">Mitochondrion</keyword>
<dbReference type="Pfam" id="PF20922">
    <property type="entry name" value="Anamorsin_N"/>
    <property type="match status" value="1"/>
</dbReference>
<dbReference type="Pfam" id="PF05093">
    <property type="entry name" value="CIAPIN1"/>
    <property type="match status" value="1"/>
</dbReference>
<dbReference type="HAMAP" id="MF_03115">
    <property type="entry name" value="Anamorsin"/>
    <property type="match status" value="1"/>
</dbReference>
<sequence>MGSAGMENGVLVLTDEIALPISVIRDLQSESVSEDDDVVVITQCGSLAGAKLPFGPASFDVVVAVSSSSEFFTERWLEEIGRVLKPRGKILLQTFIEQDKPSSALERKLLMSGFLEVQAFEAKALLPYEKARIVSLEGKKASWTIGSSFPLKKEKIVLPKIQIDDESDLIDEDSLLTEEDLKKPQLPIVGDCELGSTRKACKNCVCGRAEAEAKVEKLGLTAEQINNPQSACGSVMWAWDAFRCSGCPYRGLPPFKSGEKVSLPSNFLVADI</sequence>
<dbReference type="InterPro" id="IPR046408">
    <property type="entry name" value="CIAPIN1"/>
</dbReference>
<keyword evidence="6 10" id="KW-0479">Metal-binding</keyword>
<protein>
    <recommendedName>
        <fullName evidence="10">Anamorsin homolog</fullName>
    </recommendedName>
    <alternativeName>
        <fullName evidence="10">Fe-S cluster assembly protein DRE2 homolog</fullName>
    </alternativeName>
</protein>
<dbReference type="GO" id="GO:0051539">
    <property type="term" value="F:4 iron, 4 sulfur cluster binding"/>
    <property type="evidence" value="ECO:0007669"/>
    <property type="project" value="UniProtKB-KW"/>
</dbReference>
<dbReference type="InterPro" id="IPR007785">
    <property type="entry name" value="Anamorsin"/>
</dbReference>
<comment type="caution">
    <text evidence="10">Lacks conserved residue(s) required for the propagation of feature annotation.</text>
</comment>
<evidence type="ECO:0000256" key="8">
    <source>
        <dbReference type="ARBA" id="ARBA00023014"/>
    </source>
</evidence>
<evidence type="ECO:0000259" key="11">
    <source>
        <dbReference type="Pfam" id="PF05093"/>
    </source>
</evidence>
<dbReference type="GO" id="GO:0005758">
    <property type="term" value="C:mitochondrial intermembrane space"/>
    <property type="evidence" value="ECO:0007669"/>
    <property type="project" value="UniProtKB-SubCell"/>
</dbReference>
<accession>A0A6V7PJ72</accession>
<dbReference type="EMBL" id="LR862148">
    <property type="protein sequence ID" value="CAD1830698.1"/>
    <property type="molecule type" value="Genomic_DNA"/>
</dbReference>
<comment type="function">
    <text evidence="10">Component of the cytosolic iron-sulfur (Fe-S) protein assembly (CIA) machinery. Required for the maturation of extramitochondrial Fe-S proteins. Part of an electron transfer chain functioning in an early step of cytosolic Fe-S biogenesis, facilitating the de novo assembly of a [4Fe-4S] cluster on the cytosolic Fe-S scaffold complex. Electrons are transferred from NADPH via a FAD- and FMN-containing diflavin oxidoreductase. Together with the diflavin oxidoreductase, also required for the assembly of the diferric tyrosyl radical cofactor of ribonucleotide reductase (RNR), probably by providing electrons for reduction during radical cofactor maturation in the catalytic small subunit.</text>
</comment>
<evidence type="ECO:0000256" key="7">
    <source>
        <dbReference type="ARBA" id="ARBA00023004"/>
    </source>
</evidence>
<feature type="binding site" evidence="10">
    <location>
        <position position="192"/>
    </location>
    <ligand>
        <name>[2Fe-2S] cluster</name>
        <dbReference type="ChEBI" id="CHEBI:190135"/>
    </ligand>
</feature>